<feature type="compositionally biased region" description="Polar residues" evidence="1">
    <location>
        <begin position="59"/>
        <end position="70"/>
    </location>
</feature>
<evidence type="ECO:0000313" key="2">
    <source>
        <dbReference type="EMBL" id="TNN75189.1"/>
    </source>
</evidence>
<proteinExistence type="predicted"/>
<protein>
    <submittedName>
        <fullName evidence="2">Uncharacterized protein</fullName>
    </submittedName>
</protein>
<gene>
    <name evidence="2" type="ORF">EYF80_014599</name>
</gene>
<feature type="region of interest" description="Disordered" evidence="1">
    <location>
        <begin position="53"/>
        <end position="76"/>
    </location>
</feature>
<organism evidence="2 3">
    <name type="scientific">Liparis tanakae</name>
    <name type="common">Tanaka's snailfish</name>
    <dbReference type="NCBI Taxonomy" id="230148"/>
    <lineage>
        <taxon>Eukaryota</taxon>
        <taxon>Metazoa</taxon>
        <taxon>Chordata</taxon>
        <taxon>Craniata</taxon>
        <taxon>Vertebrata</taxon>
        <taxon>Euteleostomi</taxon>
        <taxon>Actinopterygii</taxon>
        <taxon>Neopterygii</taxon>
        <taxon>Teleostei</taxon>
        <taxon>Neoteleostei</taxon>
        <taxon>Acanthomorphata</taxon>
        <taxon>Eupercaria</taxon>
        <taxon>Perciformes</taxon>
        <taxon>Cottioidei</taxon>
        <taxon>Cottales</taxon>
        <taxon>Liparidae</taxon>
        <taxon>Liparis</taxon>
    </lineage>
</organism>
<accession>A0A4Z2IAU4</accession>
<comment type="caution">
    <text evidence="2">The sequence shown here is derived from an EMBL/GenBank/DDBJ whole genome shotgun (WGS) entry which is preliminary data.</text>
</comment>
<name>A0A4Z2IAU4_9TELE</name>
<dbReference type="OrthoDB" id="10565640at2759"/>
<keyword evidence="3" id="KW-1185">Reference proteome</keyword>
<sequence length="173" mass="19079">MHSQDTFDPRGTLPFERRSLSADKRQQKLLSLTSHLSTEGCTLPVMRWPAGDNVPELEVTSSNGNGSGSQRPKGGLHIDATAGRLAMGASGSQWELELLPLTEVSEDTELAVPDLHVSPVLTSLYMEPLVPLLPQQQRVQKVLHESKVLPDQIHTPDVMPTRRHMKYLSINTA</sequence>
<dbReference type="EMBL" id="SRLO01000106">
    <property type="protein sequence ID" value="TNN75189.1"/>
    <property type="molecule type" value="Genomic_DNA"/>
</dbReference>
<dbReference type="Proteomes" id="UP000314294">
    <property type="component" value="Unassembled WGS sequence"/>
</dbReference>
<feature type="region of interest" description="Disordered" evidence="1">
    <location>
        <begin position="1"/>
        <end position="20"/>
    </location>
</feature>
<dbReference type="AlphaFoldDB" id="A0A4Z2IAU4"/>
<evidence type="ECO:0000256" key="1">
    <source>
        <dbReference type="SAM" id="MobiDB-lite"/>
    </source>
</evidence>
<evidence type="ECO:0000313" key="3">
    <source>
        <dbReference type="Proteomes" id="UP000314294"/>
    </source>
</evidence>
<reference evidence="2 3" key="1">
    <citation type="submission" date="2019-03" db="EMBL/GenBank/DDBJ databases">
        <title>First draft genome of Liparis tanakae, snailfish: a comprehensive survey of snailfish specific genes.</title>
        <authorList>
            <person name="Kim W."/>
            <person name="Song I."/>
            <person name="Jeong J.-H."/>
            <person name="Kim D."/>
            <person name="Kim S."/>
            <person name="Ryu S."/>
            <person name="Song J.Y."/>
            <person name="Lee S.K."/>
        </authorList>
    </citation>
    <scope>NUCLEOTIDE SEQUENCE [LARGE SCALE GENOMIC DNA]</scope>
    <source>
        <tissue evidence="2">Muscle</tissue>
    </source>
</reference>